<gene>
    <name evidence="2" type="ORF">GCM10007416_09050</name>
</gene>
<accession>A0ABQ1G7G8</accession>
<keyword evidence="3" id="KW-1185">Reference proteome</keyword>
<protein>
    <submittedName>
        <fullName evidence="2">Uncharacterized protein</fullName>
    </submittedName>
</protein>
<feature type="region of interest" description="Disordered" evidence="1">
    <location>
        <begin position="23"/>
        <end position="121"/>
    </location>
</feature>
<proteinExistence type="predicted"/>
<dbReference type="Proteomes" id="UP000617979">
    <property type="component" value="Unassembled WGS sequence"/>
</dbReference>
<evidence type="ECO:0000313" key="2">
    <source>
        <dbReference type="EMBL" id="GGA38263.1"/>
    </source>
</evidence>
<evidence type="ECO:0000313" key="3">
    <source>
        <dbReference type="Proteomes" id="UP000617979"/>
    </source>
</evidence>
<sequence>MTKLSHAMEDKKALQEVIGLIANMKSKADSNSTNFTGKIAAEKKENQPDKGETLHPNNRGSESSKSSGKGKEGGASDGHKPFSQDGDSLYDLINAPGMTKIVDNVMKVRQARQQSRRRNRN</sequence>
<comment type="caution">
    <text evidence="2">The sequence shown here is derived from an EMBL/GenBank/DDBJ whole genome shotgun (WGS) entry which is preliminary data.</text>
</comment>
<feature type="compositionally biased region" description="Basic and acidic residues" evidence="1">
    <location>
        <begin position="40"/>
        <end position="53"/>
    </location>
</feature>
<organism evidence="2 3">
    <name type="scientific">Kroppenstedtia guangzhouensis</name>
    <dbReference type="NCBI Taxonomy" id="1274356"/>
    <lineage>
        <taxon>Bacteria</taxon>
        <taxon>Bacillati</taxon>
        <taxon>Bacillota</taxon>
        <taxon>Bacilli</taxon>
        <taxon>Bacillales</taxon>
        <taxon>Thermoactinomycetaceae</taxon>
        <taxon>Kroppenstedtia</taxon>
    </lineage>
</organism>
<evidence type="ECO:0000256" key="1">
    <source>
        <dbReference type="SAM" id="MobiDB-lite"/>
    </source>
</evidence>
<name>A0ABQ1G7G8_9BACL</name>
<reference evidence="3" key="1">
    <citation type="journal article" date="2019" name="Int. J. Syst. Evol. Microbiol.">
        <title>The Global Catalogue of Microorganisms (GCM) 10K type strain sequencing project: providing services to taxonomists for standard genome sequencing and annotation.</title>
        <authorList>
            <consortium name="The Broad Institute Genomics Platform"/>
            <consortium name="The Broad Institute Genome Sequencing Center for Infectious Disease"/>
            <person name="Wu L."/>
            <person name="Ma J."/>
        </authorList>
    </citation>
    <scope>NUCLEOTIDE SEQUENCE [LARGE SCALE GENOMIC DNA]</scope>
    <source>
        <strain evidence="3">CGMCC 1.12404</strain>
    </source>
</reference>
<feature type="compositionally biased region" description="Basic and acidic residues" evidence="1">
    <location>
        <begin position="69"/>
        <end position="82"/>
    </location>
</feature>
<dbReference type="EMBL" id="BMEX01000002">
    <property type="protein sequence ID" value="GGA38263.1"/>
    <property type="molecule type" value="Genomic_DNA"/>
</dbReference>